<sequence>MTLQRRLRAAGLVAPTYAPGGLGSVLPACANALGAPLTTSTGLASPDAAAALGLPRASRVCVVLVDGLGARLLESRSGHAPFLRSLLGDRRVAYCGFPSTTAASMGLFGTGTAPGRTAMLGYTIRPAGASGLANMVSWEGMPTPEDVQREPTVFEQLAARDVAVTSVGPARFAGSGMTRAALRGSRYVVAESLDARVDAVVATLRKPGLAYLYWGEVDKAGHHHGWQSAEWGAALEDIDGALRRLVRSLPRGTTVVITADHGMVDVDPAQRWDVATEPALAEGIELVAGEPRAIHLYVSPGTDPAAVVQRWSDRLGRAVVPVTREEAEAAGWFGDVADHVRAAIGDVVVATTGRATVVDSATQTSASLGLVGVHGSLTPDEVEIPVLTAVV</sequence>
<proteinExistence type="predicted"/>
<dbReference type="Pfam" id="PF01663">
    <property type="entry name" value="Phosphodiest"/>
    <property type="match status" value="1"/>
</dbReference>
<dbReference type="AlphaFoldDB" id="A0A1I2FNU3"/>
<evidence type="ECO:0000313" key="2">
    <source>
        <dbReference type="Proteomes" id="UP000198520"/>
    </source>
</evidence>
<dbReference type="GO" id="GO:0016787">
    <property type="term" value="F:hydrolase activity"/>
    <property type="evidence" value="ECO:0007669"/>
    <property type="project" value="UniProtKB-ARBA"/>
</dbReference>
<accession>A0A1I2FNU3</accession>
<dbReference type="InterPro" id="IPR002591">
    <property type="entry name" value="Phosphodiest/P_Trfase"/>
</dbReference>
<dbReference type="PANTHER" id="PTHR10151">
    <property type="entry name" value="ECTONUCLEOTIDE PYROPHOSPHATASE/PHOSPHODIESTERASE"/>
    <property type="match status" value="1"/>
</dbReference>
<keyword evidence="2" id="KW-1185">Reference proteome</keyword>
<evidence type="ECO:0000313" key="1">
    <source>
        <dbReference type="EMBL" id="SFF07005.1"/>
    </source>
</evidence>
<name>A0A1I2FNU3_9MICO</name>
<organism evidence="1 2">
    <name type="scientific">Flavimobilis marinus</name>
    <dbReference type="NCBI Taxonomy" id="285351"/>
    <lineage>
        <taxon>Bacteria</taxon>
        <taxon>Bacillati</taxon>
        <taxon>Actinomycetota</taxon>
        <taxon>Actinomycetes</taxon>
        <taxon>Micrococcales</taxon>
        <taxon>Jonesiaceae</taxon>
        <taxon>Flavimobilis</taxon>
    </lineage>
</organism>
<dbReference type="RefSeq" id="WP_308430765.1">
    <property type="nucleotide sequence ID" value="NZ_BNAN01000002.1"/>
</dbReference>
<dbReference type="InterPro" id="IPR017850">
    <property type="entry name" value="Alkaline_phosphatase_core_sf"/>
</dbReference>
<dbReference type="STRING" id="285351.SAMN04488035_1433"/>
<dbReference type="PANTHER" id="PTHR10151:SF120">
    <property type="entry name" value="BIS(5'-ADENOSYL)-TRIPHOSPHATASE"/>
    <property type="match status" value="1"/>
</dbReference>
<dbReference type="Proteomes" id="UP000198520">
    <property type="component" value="Unassembled WGS sequence"/>
</dbReference>
<gene>
    <name evidence="1" type="ORF">SAMN04488035_1433</name>
</gene>
<reference evidence="2" key="1">
    <citation type="submission" date="2016-10" db="EMBL/GenBank/DDBJ databases">
        <authorList>
            <person name="Varghese N."/>
            <person name="Submissions S."/>
        </authorList>
    </citation>
    <scope>NUCLEOTIDE SEQUENCE [LARGE SCALE GENOMIC DNA]</scope>
    <source>
        <strain evidence="2">DSM 19083</strain>
    </source>
</reference>
<dbReference type="EMBL" id="FONZ01000002">
    <property type="protein sequence ID" value="SFF07005.1"/>
    <property type="molecule type" value="Genomic_DNA"/>
</dbReference>
<protein>
    <submittedName>
        <fullName evidence="1">Type I phosphodiesterase / nucleotide pyrophosphatase</fullName>
    </submittedName>
</protein>
<dbReference type="Gene3D" id="3.40.720.10">
    <property type="entry name" value="Alkaline Phosphatase, subunit A"/>
    <property type="match status" value="1"/>
</dbReference>
<dbReference type="SUPFAM" id="SSF53649">
    <property type="entry name" value="Alkaline phosphatase-like"/>
    <property type="match status" value="1"/>
</dbReference>